<proteinExistence type="predicted"/>
<keyword evidence="4" id="KW-1185">Reference proteome</keyword>
<organism evidence="3 4">
    <name type="scientific">Tritrichomonas musculus</name>
    <dbReference type="NCBI Taxonomy" id="1915356"/>
    <lineage>
        <taxon>Eukaryota</taxon>
        <taxon>Metamonada</taxon>
        <taxon>Parabasalia</taxon>
        <taxon>Tritrichomonadida</taxon>
        <taxon>Tritrichomonadidae</taxon>
        <taxon>Tritrichomonas</taxon>
    </lineage>
</organism>
<dbReference type="Gene3D" id="1.25.40.20">
    <property type="entry name" value="Ankyrin repeat-containing domain"/>
    <property type="match status" value="2"/>
</dbReference>
<dbReference type="SMART" id="SM00248">
    <property type="entry name" value="ANK"/>
    <property type="match status" value="6"/>
</dbReference>
<protein>
    <recommendedName>
        <fullName evidence="5">Ankyrin repeat protein</fullName>
    </recommendedName>
</protein>
<comment type="caution">
    <text evidence="3">The sequence shown here is derived from an EMBL/GenBank/DDBJ whole genome shotgun (WGS) entry which is preliminary data.</text>
</comment>
<keyword evidence="1" id="KW-0677">Repeat</keyword>
<reference evidence="3 4" key="1">
    <citation type="submission" date="2024-04" db="EMBL/GenBank/DDBJ databases">
        <title>Tritrichomonas musculus Genome.</title>
        <authorList>
            <person name="Alves-Ferreira E."/>
            <person name="Grigg M."/>
            <person name="Lorenzi H."/>
            <person name="Galac M."/>
        </authorList>
    </citation>
    <scope>NUCLEOTIDE SEQUENCE [LARGE SCALE GENOMIC DNA]</scope>
    <source>
        <strain evidence="3 4">EAF2021</strain>
    </source>
</reference>
<evidence type="ECO:0000313" key="4">
    <source>
        <dbReference type="Proteomes" id="UP001470230"/>
    </source>
</evidence>
<dbReference type="SUPFAM" id="SSF48403">
    <property type="entry name" value="Ankyrin repeat"/>
    <property type="match status" value="1"/>
</dbReference>
<dbReference type="PANTHER" id="PTHR24198:SF165">
    <property type="entry name" value="ANKYRIN REPEAT-CONTAINING PROTEIN-RELATED"/>
    <property type="match status" value="1"/>
</dbReference>
<dbReference type="InterPro" id="IPR036770">
    <property type="entry name" value="Ankyrin_rpt-contain_sf"/>
</dbReference>
<dbReference type="InterPro" id="IPR002110">
    <property type="entry name" value="Ankyrin_rpt"/>
</dbReference>
<accession>A0ABR2KMD3</accession>
<evidence type="ECO:0000256" key="1">
    <source>
        <dbReference type="ARBA" id="ARBA00022737"/>
    </source>
</evidence>
<dbReference type="Proteomes" id="UP001470230">
    <property type="component" value="Unassembled WGS sequence"/>
</dbReference>
<name>A0ABR2KMD3_9EUKA</name>
<sequence length="417" mass="48145">MTEEEIVIAIAHNDCNQLKNNSYTQILQSKIHQAIFRLPCTNNTGYIPFESLTLFHVAAYYDSLECFLYLVDFLKEYNKSEKEIFSILSAQGYYPLHYALFNKSVEVSLYILYREKWQAGASHEGAVYYPLSLAVRGGIPEIVEELLKIGSDTITPKQIDQAFLMALSTRNYPCLKTLILKRASERPNKNIQETIPMKAAYTLSPDAVSLVLDYEDDSLDKIYYNQINGKFESDCLLSRLCRSKPPLFKKQIKKLLYSLEGKDIEPLKTYKVKGPCHWMCYFGDVEIAEVICDNFDIDINRLDAENQPGPFDMLRDGLDEEDIIKMLEFLVSRGFKINQCTKNKDKLVQKTLLEKFASFPTNKLKVIRYLLTIGADPDAPSFIRQGYYGTIRNYVKQRRDDEMIALFNEFPKKVENN</sequence>
<evidence type="ECO:0000313" key="3">
    <source>
        <dbReference type="EMBL" id="KAK8892299.1"/>
    </source>
</evidence>
<evidence type="ECO:0008006" key="5">
    <source>
        <dbReference type="Google" id="ProtNLM"/>
    </source>
</evidence>
<dbReference type="PANTHER" id="PTHR24198">
    <property type="entry name" value="ANKYRIN REPEAT AND PROTEIN KINASE DOMAIN-CONTAINING PROTEIN"/>
    <property type="match status" value="1"/>
</dbReference>
<evidence type="ECO:0000256" key="2">
    <source>
        <dbReference type="ARBA" id="ARBA00023043"/>
    </source>
</evidence>
<gene>
    <name evidence="3" type="ORF">M9Y10_029524</name>
</gene>
<keyword evidence="2" id="KW-0040">ANK repeat</keyword>
<dbReference type="EMBL" id="JAPFFF010000004">
    <property type="protein sequence ID" value="KAK8892299.1"/>
    <property type="molecule type" value="Genomic_DNA"/>
</dbReference>